<organism evidence="1 2">
    <name type="scientific">Platysternon megacephalum</name>
    <name type="common">big-headed turtle</name>
    <dbReference type="NCBI Taxonomy" id="55544"/>
    <lineage>
        <taxon>Eukaryota</taxon>
        <taxon>Metazoa</taxon>
        <taxon>Chordata</taxon>
        <taxon>Craniata</taxon>
        <taxon>Vertebrata</taxon>
        <taxon>Euteleostomi</taxon>
        <taxon>Archelosauria</taxon>
        <taxon>Testudinata</taxon>
        <taxon>Testudines</taxon>
        <taxon>Cryptodira</taxon>
        <taxon>Durocryptodira</taxon>
        <taxon>Testudinoidea</taxon>
        <taxon>Platysternidae</taxon>
        <taxon>Platysternon</taxon>
    </lineage>
</organism>
<gene>
    <name evidence="1" type="ORF">DR999_PMT08851</name>
</gene>
<name>A0A4D9EJF8_9SAUR</name>
<proteinExistence type="predicted"/>
<sequence length="132" mass="14474">MHGHFLFFGVCPCNFRIYRYFRFSCPPPVTIYTPSPRNVSAVCACDTFRFTDQPFSRECKDRAGSCNQIRAAGLFGPHVSAGASPGRYDCRIEAITCSSCTCPADCPVLLQGRETAGFQPSTELTNTPVSSE</sequence>
<evidence type="ECO:0000313" key="2">
    <source>
        <dbReference type="Proteomes" id="UP000297703"/>
    </source>
</evidence>
<accession>A0A4D9EJF8</accession>
<dbReference type="AlphaFoldDB" id="A0A4D9EJF8"/>
<evidence type="ECO:0000313" key="1">
    <source>
        <dbReference type="EMBL" id="TFK08183.1"/>
    </source>
</evidence>
<dbReference type="Proteomes" id="UP000297703">
    <property type="component" value="Unassembled WGS sequence"/>
</dbReference>
<dbReference type="EMBL" id="QXTE01000071">
    <property type="protein sequence ID" value="TFK08183.1"/>
    <property type="molecule type" value="Genomic_DNA"/>
</dbReference>
<comment type="caution">
    <text evidence="1">The sequence shown here is derived from an EMBL/GenBank/DDBJ whole genome shotgun (WGS) entry which is preliminary data.</text>
</comment>
<reference evidence="1 2" key="2">
    <citation type="submission" date="2019-04" db="EMBL/GenBank/DDBJ databases">
        <title>The genome sequence of big-headed turtle.</title>
        <authorList>
            <person name="Gong S."/>
        </authorList>
    </citation>
    <scope>NUCLEOTIDE SEQUENCE [LARGE SCALE GENOMIC DNA]</scope>
    <source>
        <strain evidence="1">DO16091913</strain>
        <tissue evidence="1">Muscle</tissue>
    </source>
</reference>
<reference evidence="1 2" key="1">
    <citation type="submission" date="2019-04" db="EMBL/GenBank/DDBJ databases">
        <title>Draft genome of the big-headed turtle Platysternon megacephalum.</title>
        <authorList>
            <person name="Gong S."/>
        </authorList>
    </citation>
    <scope>NUCLEOTIDE SEQUENCE [LARGE SCALE GENOMIC DNA]</scope>
    <source>
        <strain evidence="1">DO16091913</strain>
        <tissue evidence="1">Muscle</tissue>
    </source>
</reference>
<protein>
    <submittedName>
        <fullName evidence="1">Germ cell-specific protein 1-like protein</fullName>
    </submittedName>
</protein>
<keyword evidence="2" id="KW-1185">Reference proteome</keyword>